<dbReference type="InterPro" id="IPR002941">
    <property type="entry name" value="DNA_methylase_N4/N6"/>
</dbReference>
<gene>
    <name evidence="7" type="ORF">OEV82_08730</name>
</gene>
<sequence length="562" mass="65515">MKKKRLELTWIGKDEKINLEPRILIEDPEFSYHAEKKYSEDDIFDNRLIFGDNLLALKALEEEFTNKIKCIYIDPPYNTGNAFEHYDDGLEHSIWLNMMKPRLSLLKNLLKDDGAIFIQINDEEMAYLKVLCDEIFGRRNFITSICVKMSHLSGVKMSHIDKKPPKIKEFILIYAKDKEKIRFNPIYEKAKWSDVFDRYKSYLVKDENEPNDISKWKVIPLREAAINQNIDPNNKEEFEEFCIKNADKIFRTARNRSKQFEELPNDTVFREIITPTGMKKLVYKKEEVLFCIDKMKKVDGKLSPVRPMGDIWLDIGINNLHNEGGVDFRNGKKPEKLISRIIEIITDEGDWVLDSFAGSGTTGAVAHKMRRRWIMVELGEHCYTHIIPRLKRVIDGEDQAGISSTVGWKGGGGFRFYKLAPSLLEKDKYGNWVISKQYNAEMLSEAVCKLEGFKYNPDKNVYWKHGQSTENDYIFVTTQFVNQQLADDIADQMKEDETLLVCCKAFNVNQEDFPNITFKKIPQSVLEKCEFGRDDYSLNVENLPMMEKEPEQIELFDEGDVE</sequence>
<name>A0ABT2WFT8_9BACI</name>
<dbReference type="InterPro" id="IPR029063">
    <property type="entry name" value="SAM-dependent_MTases_sf"/>
</dbReference>
<keyword evidence="5" id="KW-0680">Restriction system</keyword>
<dbReference type="InterPro" id="IPR002295">
    <property type="entry name" value="N4/N6-MTase_EcoPI_Mod-like"/>
</dbReference>
<proteinExistence type="inferred from homology"/>
<evidence type="ECO:0000256" key="1">
    <source>
        <dbReference type="ARBA" id="ARBA00006594"/>
    </source>
</evidence>
<dbReference type="PIRSF" id="PIRSF015855">
    <property type="entry name" value="TypeIII_Mtase_mKpnI"/>
    <property type="match status" value="1"/>
</dbReference>
<protein>
    <submittedName>
        <fullName evidence="7">Site-specific DNA-methyltransferase</fullName>
    </submittedName>
</protein>
<dbReference type="RefSeq" id="WP_263061629.1">
    <property type="nucleotide sequence ID" value="NZ_JAOUSE010000023.1"/>
</dbReference>
<dbReference type="Gene3D" id="3.40.50.150">
    <property type="entry name" value="Vaccinia Virus protein VP39"/>
    <property type="match status" value="1"/>
</dbReference>
<organism evidence="7 8">
    <name type="scientific">Pallidibacillus thermolactis</name>
    <dbReference type="NCBI Taxonomy" id="251051"/>
    <lineage>
        <taxon>Bacteria</taxon>
        <taxon>Bacillati</taxon>
        <taxon>Bacillota</taxon>
        <taxon>Bacilli</taxon>
        <taxon>Bacillales</taxon>
        <taxon>Bacillaceae</taxon>
        <taxon>Pallidibacillus</taxon>
    </lineage>
</organism>
<accession>A0ABT2WFT8</accession>
<keyword evidence="3" id="KW-0808">Transferase</keyword>
<dbReference type="EMBL" id="JAOUSE010000023">
    <property type="protein sequence ID" value="MCU9594540.1"/>
    <property type="molecule type" value="Genomic_DNA"/>
</dbReference>
<evidence type="ECO:0000256" key="4">
    <source>
        <dbReference type="ARBA" id="ARBA00022691"/>
    </source>
</evidence>
<dbReference type="PRINTS" id="PR00506">
    <property type="entry name" value="D21N6MTFRASE"/>
</dbReference>
<feature type="domain" description="DNA methylase N-4/N-6" evidence="6">
    <location>
        <begin position="68"/>
        <end position="384"/>
    </location>
</feature>
<dbReference type="Pfam" id="PF01555">
    <property type="entry name" value="N6_N4_Mtase"/>
    <property type="match status" value="1"/>
</dbReference>
<reference evidence="7 8" key="1">
    <citation type="submission" date="2022-10" db="EMBL/GenBank/DDBJ databases">
        <title>Description of Fervidibacillus gen. nov. in the family Fervidibacillaceae fam. nov. with two species, Fervidibacillus albus sp. nov., and Fervidibacillus halotolerans sp. nov., isolated from tidal flat sediments.</title>
        <authorList>
            <person name="Kwon K.K."/>
            <person name="Yang S.-H."/>
        </authorList>
    </citation>
    <scope>NUCLEOTIDE SEQUENCE [LARGE SCALE GENOMIC DNA]</scope>
    <source>
        <strain evidence="7 8">DSM 23332</strain>
    </source>
</reference>
<comment type="caution">
    <text evidence="7">The sequence shown here is derived from an EMBL/GenBank/DDBJ whole genome shotgun (WGS) entry which is preliminary data.</text>
</comment>
<evidence type="ECO:0000313" key="7">
    <source>
        <dbReference type="EMBL" id="MCU9594540.1"/>
    </source>
</evidence>
<dbReference type="SUPFAM" id="SSF53335">
    <property type="entry name" value="S-adenosyl-L-methionine-dependent methyltransferases"/>
    <property type="match status" value="1"/>
</dbReference>
<dbReference type="PROSITE" id="PS00092">
    <property type="entry name" value="N6_MTASE"/>
    <property type="match status" value="1"/>
</dbReference>
<dbReference type="Proteomes" id="UP001208656">
    <property type="component" value="Unassembled WGS sequence"/>
</dbReference>
<keyword evidence="8" id="KW-1185">Reference proteome</keyword>
<evidence type="ECO:0000259" key="6">
    <source>
        <dbReference type="Pfam" id="PF01555"/>
    </source>
</evidence>
<comment type="similarity">
    <text evidence="1">Belongs to the N(4)/N(6)-methyltransferase family.</text>
</comment>
<evidence type="ECO:0000256" key="2">
    <source>
        <dbReference type="ARBA" id="ARBA00022603"/>
    </source>
</evidence>
<keyword evidence="2" id="KW-0489">Methyltransferase</keyword>
<evidence type="ECO:0000313" key="8">
    <source>
        <dbReference type="Proteomes" id="UP001208656"/>
    </source>
</evidence>
<evidence type="ECO:0000256" key="3">
    <source>
        <dbReference type="ARBA" id="ARBA00022679"/>
    </source>
</evidence>
<keyword evidence="4" id="KW-0949">S-adenosyl-L-methionine</keyword>
<dbReference type="InterPro" id="IPR002052">
    <property type="entry name" value="DNA_methylase_N6_adenine_CS"/>
</dbReference>
<evidence type="ECO:0000256" key="5">
    <source>
        <dbReference type="ARBA" id="ARBA00022747"/>
    </source>
</evidence>